<dbReference type="AlphaFoldDB" id="A0AAE1H3G9"/>
<reference evidence="7" key="1">
    <citation type="submission" date="2021-07" db="EMBL/GenBank/DDBJ databases">
        <authorList>
            <person name="Catto M.A."/>
            <person name="Jacobson A."/>
            <person name="Kennedy G."/>
            <person name="Labadie P."/>
            <person name="Hunt B.G."/>
            <person name="Srinivasan R."/>
        </authorList>
    </citation>
    <scope>NUCLEOTIDE SEQUENCE</scope>
    <source>
        <strain evidence="7">PL_HMW_Pooled</strain>
        <tissue evidence="7">Head</tissue>
    </source>
</reference>
<evidence type="ECO:0000256" key="4">
    <source>
        <dbReference type="ARBA" id="ARBA00023204"/>
    </source>
</evidence>
<dbReference type="GO" id="GO:0032798">
    <property type="term" value="C:Swi5-Sfr1 complex"/>
    <property type="evidence" value="ECO:0007669"/>
    <property type="project" value="TreeGrafter"/>
</dbReference>
<dbReference type="EMBL" id="JAHWGI010000307">
    <property type="protein sequence ID" value="KAK3912930.1"/>
    <property type="molecule type" value="Genomic_DNA"/>
</dbReference>
<comment type="caution">
    <text evidence="7">The sequence shown here is derived from an EMBL/GenBank/DDBJ whole genome shotgun (WGS) entry which is preliminary data.</text>
</comment>
<evidence type="ECO:0000313" key="8">
    <source>
        <dbReference type="Proteomes" id="UP001219518"/>
    </source>
</evidence>
<dbReference type="InterPro" id="IPR010760">
    <property type="entry name" value="DNA-repair_Swi5"/>
</dbReference>
<keyword evidence="8" id="KW-1185">Reference proteome</keyword>
<sequence>MSFHHSKCVTQKFKSPLKNDTSAVKLEKNALEEYKFLAKKNALLDHEISALSANPAFTTDSVANVMSLLHEFNEIKDATQVVLGKLASIEGKTLKELHEQFGLLNQE</sequence>
<reference evidence="7" key="2">
    <citation type="journal article" date="2023" name="BMC Genomics">
        <title>Pest status, molecular evolution, and epigenetic factors derived from the genome assembly of Frankliniella fusca, a thysanopteran phytovirus vector.</title>
        <authorList>
            <person name="Catto M.A."/>
            <person name="Labadie P.E."/>
            <person name="Jacobson A.L."/>
            <person name="Kennedy G.G."/>
            <person name="Srinivasan R."/>
            <person name="Hunt B.G."/>
        </authorList>
    </citation>
    <scope>NUCLEOTIDE SEQUENCE</scope>
    <source>
        <strain evidence="7">PL_HMW_Pooled</strain>
    </source>
</reference>
<evidence type="ECO:0000256" key="5">
    <source>
        <dbReference type="ARBA" id="ARBA00025380"/>
    </source>
</evidence>
<dbReference type="Proteomes" id="UP001219518">
    <property type="component" value="Unassembled WGS sequence"/>
</dbReference>
<dbReference type="Pfam" id="PF07061">
    <property type="entry name" value="Swi5"/>
    <property type="match status" value="1"/>
</dbReference>
<dbReference type="GO" id="GO:0010772">
    <property type="term" value="P:meiotic DNA recombinase assembly involved in reciprocal meiotic recombination"/>
    <property type="evidence" value="ECO:0007669"/>
    <property type="project" value="TreeGrafter"/>
</dbReference>
<comment type="function">
    <text evidence="5">Component of the swi5-sfr1 complex, a complex required for double-strand break repair via homologous recombination.</text>
</comment>
<dbReference type="PANTHER" id="PTHR28529">
    <property type="entry name" value="DNA REPAIR PROTEIN SWI5 HOMOLOG"/>
    <property type="match status" value="1"/>
</dbReference>
<evidence type="ECO:0000256" key="3">
    <source>
        <dbReference type="ARBA" id="ARBA00022763"/>
    </source>
</evidence>
<protein>
    <recommendedName>
        <fullName evidence="2">DNA repair protein SWI5 homolog</fullName>
    </recommendedName>
    <alternativeName>
        <fullName evidence="6">Protein SAE3 homolog</fullName>
    </alternativeName>
</protein>
<dbReference type="Gene3D" id="1.20.5.170">
    <property type="match status" value="1"/>
</dbReference>
<accession>A0AAE1H3G9</accession>
<keyword evidence="4" id="KW-0234">DNA repair</keyword>
<evidence type="ECO:0000313" key="7">
    <source>
        <dbReference type="EMBL" id="KAK3912930.1"/>
    </source>
</evidence>
<evidence type="ECO:0000256" key="6">
    <source>
        <dbReference type="ARBA" id="ARBA00030081"/>
    </source>
</evidence>
<dbReference type="PANTHER" id="PTHR28529:SF2">
    <property type="entry name" value="DNA REPAIR PROTEIN SWI5 HOMOLOG"/>
    <property type="match status" value="1"/>
</dbReference>
<comment type="similarity">
    <text evidence="1">Belongs to the SWI5/SAE3 family.</text>
</comment>
<dbReference type="GO" id="GO:0000709">
    <property type="term" value="P:meiotic joint molecule formation"/>
    <property type="evidence" value="ECO:0007669"/>
    <property type="project" value="TreeGrafter"/>
</dbReference>
<name>A0AAE1H3G9_9NEOP</name>
<proteinExistence type="inferred from homology"/>
<evidence type="ECO:0000256" key="2">
    <source>
        <dbReference type="ARBA" id="ARBA00019825"/>
    </source>
</evidence>
<dbReference type="GO" id="GO:0034974">
    <property type="term" value="C:Swi5-Swi2 complex"/>
    <property type="evidence" value="ECO:0007669"/>
    <property type="project" value="TreeGrafter"/>
</dbReference>
<keyword evidence="3" id="KW-0227">DNA damage</keyword>
<evidence type="ECO:0000256" key="1">
    <source>
        <dbReference type="ARBA" id="ARBA00008060"/>
    </source>
</evidence>
<gene>
    <name evidence="7" type="ORF">KUF71_022384</name>
</gene>
<organism evidence="7 8">
    <name type="scientific">Frankliniella fusca</name>
    <dbReference type="NCBI Taxonomy" id="407009"/>
    <lineage>
        <taxon>Eukaryota</taxon>
        <taxon>Metazoa</taxon>
        <taxon>Ecdysozoa</taxon>
        <taxon>Arthropoda</taxon>
        <taxon>Hexapoda</taxon>
        <taxon>Insecta</taxon>
        <taxon>Pterygota</taxon>
        <taxon>Neoptera</taxon>
        <taxon>Paraneoptera</taxon>
        <taxon>Thysanoptera</taxon>
        <taxon>Terebrantia</taxon>
        <taxon>Thripoidea</taxon>
        <taxon>Thripidae</taxon>
        <taxon>Frankliniella</taxon>
    </lineage>
</organism>